<reference evidence="2 3" key="1">
    <citation type="submission" date="2020-02" db="EMBL/GenBank/DDBJ databases">
        <title>The whole genome sequence of CPCC 205119.</title>
        <authorList>
            <person name="Jiang Z."/>
        </authorList>
    </citation>
    <scope>NUCLEOTIDE SEQUENCE [LARGE SCALE GENOMIC DNA]</scope>
    <source>
        <strain evidence="2 3">CPCC 205119</strain>
    </source>
</reference>
<dbReference type="EMBL" id="JAAGWK010000025">
    <property type="protein sequence ID" value="NEL55828.1"/>
    <property type="molecule type" value="Genomic_DNA"/>
</dbReference>
<keyword evidence="3" id="KW-1185">Reference proteome</keyword>
<organism evidence="2 3">
    <name type="scientific">Goekera deserti</name>
    <dbReference type="NCBI Taxonomy" id="2497753"/>
    <lineage>
        <taxon>Bacteria</taxon>
        <taxon>Bacillati</taxon>
        <taxon>Actinomycetota</taxon>
        <taxon>Actinomycetes</taxon>
        <taxon>Geodermatophilales</taxon>
        <taxon>Geodermatophilaceae</taxon>
        <taxon>Goekera</taxon>
    </lineage>
</organism>
<dbReference type="AlphaFoldDB" id="A0A7K3WH71"/>
<dbReference type="Proteomes" id="UP000470470">
    <property type="component" value="Unassembled WGS sequence"/>
</dbReference>
<accession>A0A7K3WH71</accession>
<sequence length="78" mass="7722">MTEAVDPDPQRPADDGDRSTLGGRSTPAPGADPTRGGKDGQIGETASIAADEPADGSSYPVGGGRVREETDQTPGAGA</sequence>
<evidence type="ECO:0000313" key="2">
    <source>
        <dbReference type="EMBL" id="NEL55828.1"/>
    </source>
</evidence>
<protein>
    <submittedName>
        <fullName evidence="2">Uncharacterized protein</fullName>
    </submittedName>
</protein>
<dbReference type="RefSeq" id="WP_152728168.1">
    <property type="nucleotide sequence ID" value="NZ_JAABOZ010000010.1"/>
</dbReference>
<name>A0A7K3WH71_9ACTN</name>
<comment type="caution">
    <text evidence="2">The sequence shown here is derived from an EMBL/GenBank/DDBJ whole genome shotgun (WGS) entry which is preliminary data.</text>
</comment>
<feature type="compositionally biased region" description="Basic and acidic residues" evidence="1">
    <location>
        <begin position="8"/>
        <end position="18"/>
    </location>
</feature>
<feature type="region of interest" description="Disordered" evidence="1">
    <location>
        <begin position="1"/>
        <end position="78"/>
    </location>
</feature>
<proteinExistence type="predicted"/>
<evidence type="ECO:0000313" key="3">
    <source>
        <dbReference type="Proteomes" id="UP000470470"/>
    </source>
</evidence>
<evidence type="ECO:0000256" key="1">
    <source>
        <dbReference type="SAM" id="MobiDB-lite"/>
    </source>
</evidence>
<gene>
    <name evidence="2" type="ORF">G1H19_17760</name>
</gene>